<evidence type="ECO:0000313" key="2">
    <source>
        <dbReference type="EMBL" id="GMS87251.1"/>
    </source>
</evidence>
<evidence type="ECO:0008006" key="4">
    <source>
        <dbReference type="Google" id="ProtNLM"/>
    </source>
</evidence>
<dbReference type="InterPro" id="IPR053014">
    <property type="entry name" value="Cuticle_assoc_divergent"/>
</dbReference>
<protein>
    <recommendedName>
        <fullName evidence="4">WAP domain-containing protein</fullName>
    </recommendedName>
</protein>
<dbReference type="AlphaFoldDB" id="A0AAV5SV72"/>
<dbReference type="EMBL" id="BTSX01000003">
    <property type="protein sequence ID" value="GMS87251.1"/>
    <property type="molecule type" value="Genomic_DNA"/>
</dbReference>
<feature type="region of interest" description="Disordered" evidence="1">
    <location>
        <begin position="78"/>
        <end position="143"/>
    </location>
</feature>
<proteinExistence type="predicted"/>
<dbReference type="InterPro" id="IPR006150">
    <property type="entry name" value="Cys_repeat_1"/>
</dbReference>
<dbReference type="InterPro" id="IPR028150">
    <property type="entry name" value="Lustrin_cystein"/>
</dbReference>
<feature type="non-terminal residue" evidence="2">
    <location>
        <position position="1"/>
    </location>
</feature>
<reference evidence="2" key="1">
    <citation type="submission" date="2023-10" db="EMBL/GenBank/DDBJ databases">
        <title>Genome assembly of Pristionchus species.</title>
        <authorList>
            <person name="Yoshida K."/>
            <person name="Sommer R.J."/>
        </authorList>
    </citation>
    <scope>NUCLEOTIDE SEQUENCE</scope>
    <source>
        <strain evidence="2">RS0144</strain>
    </source>
</reference>
<evidence type="ECO:0000313" key="3">
    <source>
        <dbReference type="Proteomes" id="UP001432027"/>
    </source>
</evidence>
<accession>A0AAV5SV72</accession>
<feature type="compositionally biased region" description="Acidic residues" evidence="1">
    <location>
        <begin position="122"/>
        <end position="143"/>
    </location>
</feature>
<dbReference type="Proteomes" id="UP001432027">
    <property type="component" value="Unassembled WGS sequence"/>
</dbReference>
<dbReference type="SMART" id="SM00289">
    <property type="entry name" value="WR1"/>
    <property type="match status" value="2"/>
</dbReference>
<gene>
    <name evidence="2" type="ORF">PENTCL1PPCAC_9426</name>
</gene>
<organism evidence="2 3">
    <name type="scientific">Pristionchus entomophagus</name>
    <dbReference type="NCBI Taxonomy" id="358040"/>
    <lineage>
        <taxon>Eukaryota</taxon>
        <taxon>Metazoa</taxon>
        <taxon>Ecdysozoa</taxon>
        <taxon>Nematoda</taxon>
        <taxon>Chromadorea</taxon>
        <taxon>Rhabditida</taxon>
        <taxon>Rhabditina</taxon>
        <taxon>Diplogasteromorpha</taxon>
        <taxon>Diplogasteroidea</taxon>
        <taxon>Neodiplogasteridae</taxon>
        <taxon>Pristionchus</taxon>
    </lineage>
</organism>
<evidence type="ECO:0000256" key="1">
    <source>
        <dbReference type="SAM" id="MobiDB-lite"/>
    </source>
</evidence>
<dbReference type="PANTHER" id="PTHR46339">
    <property type="entry name" value="PROTEIN CBG15282-RELATED"/>
    <property type="match status" value="1"/>
</dbReference>
<dbReference type="PANTHER" id="PTHR46339:SF11">
    <property type="entry name" value="BPTI_KUNITZ INHIBITOR DOMAIN-CONTAINING PROTEIN"/>
    <property type="match status" value="1"/>
</dbReference>
<keyword evidence="3" id="KW-1185">Reference proteome</keyword>
<name>A0AAV5SV72_9BILA</name>
<comment type="caution">
    <text evidence="2">The sequence shown here is derived from an EMBL/GenBank/DDBJ whole genome shotgun (WGS) entry which is preliminary data.</text>
</comment>
<sequence length="143" mass="15870">VCCARLRSSTEVCPVGMSALRRRGGRPSHCSSGSCPDGYLCKFSIIKKKYFCCGRTKRDSCTNRALLDKSGRKIDCTEDESRCPKGYSCSPATSGYECCPDNVERSDSDEDEEGESSKETDQGEEDGEEEEDETVEDEEDEEE</sequence>
<dbReference type="Pfam" id="PF14625">
    <property type="entry name" value="Lustrin_cystein"/>
    <property type="match status" value="2"/>
</dbReference>